<comment type="caution">
    <text evidence="2">The sequence shown here is derived from an EMBL/GenBank/DDBJ whole genome shotgun (WGS) entry which is preliminary data.</text>
</comment>
<dbReference type="GO" id="GO:0005739">
    <property type="term" value="C:mitochondrion"/>
    <property type="evidence" value="ECO:0007669"/>
    <property type="project" value="TreeGrafter"/>
</dbReference>
<dbReference type="InterPro" id="IPR020843">
    <property type="entry name" value="ER"/>
</dbReference>
<dbReference type="Gene3D" id="3.40.50.720">
    <property type="entry name" value="NAD(P)-binding Rossmann-like Domain"/>
    <property type="match status" value="1"/>
</dbReference>
<dbReference type="EMBL" id="MU167228">
    <property type="protein sequence ID" value="KAG0149386.1"/>
    <property type="molecule type" value="Genomic_DNA"/>
</dbReference>
<evidence type="ECO:0000259" key="1">
    <source>
        <dbReference type="SMART" id="SM00829"/>
    </source>
</evidence>
<dbReference type="GO" id="GO:0016491">
    <property type="term" value="F:oxidoreductase activity"/>
    <property type="evidence" value="ECO:0007669"/>
    <property type="project" value="InterPro"/>
</dbReference>
<dbReference type="OrthoDB" id="10257049at2759"/>
<dbReference type="SUPFAM" id="SSF51735">
    <property type="entry name" value="NAD(P)-binding Rossmann-fold domains"/>
    <property type="match status" value="1"/>
</dbReference>
<dbReference type="PANTHER" id="PTHR43677:SF4">
    <property type="entry name" value="QUINONE OXIDOREDUCTASE-LIKE PROTEIN 2"/>
    <property type="match status" value="1"/>
</dbReference>
<proteinExistence type="predicted"/>
<evidence type="ECO:0000313" key="2">
    <source>
        <dbReference type="EMBL" id="KAG0149386.1"/>
    </source>
</evidence>
<dbReference type="PANTHER" id="PTHR43677">
    <property type="entry name" value="SHORT-CHAIN DEHYDROGENASE/REDUCTASE"/>
    <property type="match status" value="1"/>
</dbReference>
<dbReference type="SUPFAM" id="SSF50129">
    <property type="entry name" value="GroES-like"/>
    <property type="match status" value="1"/>
</dbReference>
<accession>A0A9P6NTS5</accession>
<dbReference type="InterPro" id="IPR036291">
    <property type="entry name" value="NAD(P)-bd_dom_sf"/>
</dbReference>
<dbReference type="AlphaFoldDB" id="A0A9P6NTS5"/>
<keyword evidence="3" id="KW-1185">Reference proteome</keyword>
<dbReference type="Pfam" id="PF00107">
    <property type="entry name" value="ADH_zinc_N"/>
    <property type="match status" value="1"/>
</dbReference>
<name>A0A9P6NTS5_9BASI</name>
<dbReference type="Pfam" id="PF08240">
    <property type="entry name" value="ADH_N"/>
    <property type="match status" value="1"/>
</dbReference>
<protein>
    <recommendedName>
        <fullName evidence="1">Enoyl reductase (ER) domain-containing protein</fullName>
    </recommendedName>
</protein>
<dbReference type="InterPro" id="IPR051397">
    <property type="entry name" value="Zn-ADH-like_protein"/>
</dbReference>
<dbReference type="InterPro" id="IPR013154">
    <property type="entry name" value="ADH-like_N"/>
</dbReference>
<dbReference type="InterPro" id="IPR011032">
    <property type="entry name" value="GroES-like_sf"/>
</dbReference>
<dbReference type="Gene3D" id="3.90.180.10">
    <property type="entry name" value="Medium-chain alcohol dehydrogenases, catalytic domain"/>
    <property type="match status" value="1"/>
</dbReference>
<dbReference type="InterPro" id="IPR013149">
    <property type="entry name" value="ADH-like_C"/>
</dbReference>
<feature type="domain" description="Enoyl reductase (ER)" evidence="1">
    <location>
        <begin position="10"/>
        <end position="348"/>
    </location>
</feature>
<dbReference type="CDD" id="cd08241">
    <property type="entry name" value="QOR1"/>
    <property type="match status" value="1"/>
</dbReference>
<dbReference type="InterPro" id="IPR002364">
    <property type="entry name" value="Quin_OxRdtase/zeta-crystal_CS"/>
</dbReference>
<reference evidence="2" key="1">
    <citation type="submission" date="2013-11" db="EMBL/GenBank/DDBJ databases">
        <title>Genome sequence of the fusiform rust pathogen reveals effectors for host alternation and coevolution with pine.</title>
        <authorList>
            <consortium name="DOE Joint Genome Institute"/>
            <person name="Smith K."/>
            <person name="Pendleton A."/>
            <person name="Kubisiak T."/>
            <person name="Anderson C."/>
            <person name="Salamov A."/>
            <person name="Aerts A."/>
            <person name="Riley R."/>
            <person name="Clum A."/>
            <person name="Lindquist E."/>
            <person name="Ence D."/>
            <person name="Campbell M."/>
            <person name="Kronenberg Z."/>
            <person name="Feau N."/>
            <person name="Dhillon B."/>
            <person name="Hamelin R."/>
            <person name="Burleigh J."/>
            <person name="Smith J."/>
            <person name="Yandell M."/>
            <person name="Nelson C."/>
            <person name="Grigoriev I."/>
            <person name="Davis J."/>
        </authorList>
    </citation>
    <scope>NUCLEOTIDE SEQUENCE</scope>
    <source>
        <strain evidence="2">G11</strain>
    </source>
</reference>
<gene>
    <name evidence="2" type="ORF">CROQUDRAFT_653686</name>
</gene>
<dbReference type="GO" id="GO:0008270">
    <property type="term" value="F:zinc ion binding"/>
    <property type="evidence" value="ECO:0007669"/>
    <property type="project" value="InterPro"/>
</dbReference>
<dbReference type="PROSITE" id="PS01162">
    <property type="entry name" value="QOR_ZETA_CRYSTAL"/>
    <property type="match status" value="1"/>
</dbReference>
<sequence>MTMRAYQITKNLDGLQALPACLSSKVPSPSPASDEVLVDVKCAGLNFFDILQVQGKYQDQPPFPFIPGSEFSGVISQDSPIPAGCSFTPGKTRVFGSSQGAYAEKVKTRWDRLIEIPQGLSFEQSAGLYVTYPTSYAALVNRGQLKKGEWCLIHAAAGGVGIAAVQIAKALGARVIATASSQAKLDFVRKEGGLSPIDDHTIIYNDTPAADPKEKGAKLLEWQAQVLKITKGKGVDVVFDPVGLLNKSLKVAGWNARLVVVGFAGGDIEKVPANILLLKNAAVTGVFWGAHLKNEPDQVVKVWLALLALIERGQIRPVLHPKIYDGLEKLHEGLTDLATRKVLAKAILRISSESGAKSKL</sequence>
<evidence type="ECO:0000313" key="3">
    <source>
        <dbReference type="Proteomes" id="UP000886653"/>
    </source>
</evidence>
<dbReference type="SMART" id="SM00829">
    <property type="entry name" value="PKS_ER"/>
    <property type="match status" value="1"/>
</dbReference>
<dbReference type="Proteomes" id="UP000886653">
    <property type="component" value="Unassembled WGS sequence"/>
</dbReference>
<organism evidence="2 3">
    <name type="scientific">Cronartium quercuum f. sp. fusiforme G11</name>
    <dbReference type="NCBI Taxonomy" id="708437"/>
    <lineage>
        <taxon>Eukaryota</taxon>
        <taxon>Fungi</taxon>
        <taxon>Dikarya</taxon>
        <taxon>Basidiomycota</taxon>
        <taxon>Pucciniomycotina</taxon>
        <taxon>Pucciniomycetes</taxon>
        <taxon>Pucciniales</taxon>
        <taxon>Coleosporiaceae</taxon>
        <taxon>Cronartium</taxon>
    </lineage>
</organism>